<protein>
    <submittedName>
        <fullName evidence="3">Uncharacterized protein</fullName>
    </submittedName>
</protein>
<dbReference type="Proteomes" id="UP000887565">
    <property type="component" value="Unplaced"/>
</dbReference>
<evidence type="ECO:0000313" key="2">
    <source>
        <dbReference type="Proteomes" id="UP000887565"/>
    </source>
</evidence>
<accession>A0A915IJL0</accession>
<dbReference type="AlphaFoldDB" id="A0A915IJL0"/>
<sequence length="107" mass="11853">MSSIEFISTQGMEDTTLPNGPGNAKKSIIPTCSFISKAAFVETPPAASIIKNEWSIHVIYAKTVECEVNTGDKISDSHKSSISRIRYQTEWAKIDVSSDLRETFKKI</sequence>
<name>A0A915IJL0_ROMCU</name>
<feature type="compositionally biased region" description="Polar residues" evidence="1">
    <location>
        <begin position="1"/>
        <end position="18"/>
    </location>
</feature>
<keyword evidence="2" id="KW-1185">Reference proteome</keyword>
<proteinExistence type="predicted"/>
<dbReference type="WBParaSite" id="nRc.2.0.1.t14367-RA">
    <property type="protein sequence ID" value="nRc.2.0.1.t14367-RA"/>
    <property type="gene ID" value="nRc.2.0.1.g14367"/>
</dbReference>
<organism evidence="2 3">
    <name type="scientific">Romanomermis culicivorax</name>
    <name type="common">Nematode worm</name>
    <dbReference type="NCBI Taxonomy" id="13658"/>
    <lineage>
        <taxon>Eukaryota</taxon>
        <taxon>Metazoa</taxon>
        <taxon>Ecdysozoa</taxon>
        <taxon>Nematoda</taxon>
        <taxon>Enoplea</taxon>
        <taxon>Dorylaimia</taxon>
        <taxon>Mermithida</taxon>
        <taxon>Mermithoidea</taxon>
        <taxon>Mermithidae</taxon>
        <taxon>Romanomermis</taxon>
    </lineage>
</organism>
<feature type="region of interest" description="Disordered" evidence="1">
    <location>
        <begin position="1"/>
        <end position="22"/>
    </location>
</feature>
<reference evidence="3" key="1">
    <citation type="submission" date="2022-11" db="UniProtKB">
        <authorList>
            <consortium name="WormBaseParasite"/>
        </authorList>
    </citation>
    <scope>IDENTIFICATION</scope>
</reference>
<evidence type="ECO:0000313" key="3">
    <source>
        <dbReference type="WBParaSite" id="nRc.2.0.1.t14367-RA"/>
    </source>
</evidence>
<evidence type="ECO:0000256" key="1">
    <source>
        <dbReference type="SAM" id="MobiDB-lite"/>
    </source>
</evidence>